<sequence length="387" mass="41938">MQRIVIVGGGIMGSSIAYHLAVAGAAADVVVVEPDPTYEFAATPRAVGGVRLQHALPENVAMSLYGDTVYSDFATHVNGGTVEFDPQFRRIGYLYQVRGAADVAALEANAAMQRRLGVEVHLLDREALRRRYPSFNFNDVDAAALSPADGQIDPYGALMGFRRAAEGRGITYLQDRVVGLDVADGKVTAARLESGSSLAVDTLVNVANCWAAGICAMVGMQVPIAPMRRQQFFFDTRDPIETIPAMRHASGLAIRPHQKGYLTGYTRFDEPRGFNWTLDPDLFNDFLWPQIAEKSAAFEAVKEKGGWVGHYDMNSLDGNAVIDRFPAVPNFIVAAGFSGHGLQHGPAVGRAVKEMILEGGSRSIDLSRLSYRRIVENTPLPDDGPKA</sequence>
<dbReference type="PANTHER" id="PTHR13847:SF287">
    <property type="entry name" value="FAD-DEPENDENT OXIDOREDUCTASE DOMAIN-CONTAINING PROTEIN 1"/>
    <property type="match status" value="1"/>
</dbReference>
<feature type="domain" description="FAD dependent oxidoreductase" evidence="2">
    <location>
        <begin position="3"/>
        <end position="354"/>
    </location>
</feature>
<protein>
    <submittedName>
        <fullName evidence="3">FAD-binding oxidoreductase</fullName>
    </submittedName>
</protein>
<evidence type="ECO:0000313" key="4">
    <source>
        <dbReference type="Proteomes" id="UP001196870"/>
    </source>
</evidence>
<comment type="caution">
    <text evidence="3">The sequence shown here is derived from an EMBL/GenBank/DDBJ whole genome shotgun (WGS) entry which is preliminary data.</text>
</comment>
<dbReference type="EMBL" id="JAAGBB010000001">
    <property type="protein sequence ID" value="MBR0662792.1"/>
    <property type="molecule type" value="Genomic_DNA"/>
</dbReference>
<dbReference type="Gene3D" id="3.50.50.60">
    <property type="entry name" value="FAD/NAD(P)-binding domain"/>
    <property type="match status" value="1"/>
</dbReference>
<dbReference type="Gene3D" id="3.30.9.10">
    <property type="entry name" value="D-Amino Acid Oxidase, subunit A, domain 2"/>
    <property type="match status" value="1"/>
</dbReference>
<name>A0ABS5ER64_9PROT</name>
<organism evidence="3 4">
    <name type="scientific">Plastoroseomonas hellenica</name>
    <dbReference type="NCBI Taxonomy" id="2687306"/>
    <lineage>
        <taxon>Bacteria</taxon>
        <taxon>Pseudomonadati</taxon>
        <taxon>Pseudomonadota</taxon>
        <taxon>Alphaproteobacteria</taxon>
        <taxon>Acetobacterales</taxon>
        <taxon>Acetobacteraceae</taxon>
        <taxon>Plastoroseomonas</taxon>
    </lineage>
</organism>
<dbReference type="Proteomes" id="UP001196870">
    <property type="component" value="Unassembled WGS sequence"/>
</dbReference>
<evidence type="ECO:0000259" key="2">
    <source>
        <dbReference type="Pfam" id="PF01266"/>
    </source>
</evidence>
<keyword evidence="1" id="KW-0560">Oxidoreductase</keyword>
<reference evidence="4" key="1">
    <citation type="journal article" date="2021" name="Syst. Appl. Microbiol.">
        <title>Roseomonas hellenica sp. nov., isolated from roots of wild-growing Alkanna tinctoria.</title>
        <authorList>
            <person name="Rat A."/>
            <person name="Naranjo H.D."/>
            <person name="Lebbe L."/>
            <person name="Cnockaert M."/>
            <person name="Krigas N."/>
            <person name="Grigoriadou K."/>
            <person name="Maloupa E."/>
            <person name="Willems A."/>
        </authorList>
    </citation>
    <scope>NUCLEOTIDE SEQUENCE [LARGE SCALE GENOMIC DNA]</scope>
    <source>
        <strain evidence="4">LMG 31523</strain>
    </source>
</reference>
<dbReference type="SUPFAM" id="SSF51905">
    <property type="entry name" value="FAD/NAD(P)-binding domain"/>
    <property type="match status" value="1"/>
</dbReference>
<evidence type="ECO:0000313" key="3">
    <source>
        <dbReference type="EMBL" id="MBR0662792.1"/>
    </source>
</evidence>
<proteinExistence type="predicted"/>
<dbReference type="RefSeq" id="WP_211850283.1">
    <property type="nucleotide sequence ID" value="NZ_JAAGBB010000001.1"/>
</dbReference>
<dbReference type="Pfam" id="PF01266">
    <property type="entry name" value="DAO"/>
    <property type="match status" value="1"/>
</dbReference>
<gene>
    <name evidence="3" type="ORF">GXW71_00350</name>
</gene>
<keyword evidence="4" id="KW-1185">Reference proteome</keyword>
<dbReference type="InterPro" id="IPR036188">
    <property type="entry name" value="FAD/NAD-bd_sf"/>
</dbReference>
<dbReference type="PANTHER" id="PTHR13847">
    <property type="entry name" value="SARCOSINE DEHYDROGENASE-RELATED"/>
    <property type="match status" value="1"/>
</dbReference>
<evidence type="ECO:0000256" key="1">
    <source>
        <dbReference type="ARBA" id="ARBA00023002"/>
    </source>
</evidence>
<dbReference type="InterPro" id="IPR006076">
    <property type="entry name" value="FAD-dep_OxRdtase"/>
</dbReference>
<accession>A0ABS5ER64</accession>